<accession>A0ACC1TGN5</accession>
<dbReference type="EMBL" id="MU796614">
    <property type="protein sequence ID" value="KAJ3803877.1"/>
    <property type="molecule type" value="Genomic_DNA"/>
</dbReference>
<evidence type="ECO:0000313" key="2">
    <source>
        <dbReference type="Proteomes" id="UP001163835"/>
    </source>
</evidence>
<reference evidence="1" key="1">
    <citation type="submission" date="2022-09" db="EMBL/GenBank/DDBJ databases">
        <title>A Global Phylogenomic Analysis of the Shiitake Genus Lentinula.</title>
        <authorList>
            <consortium name="DOE Joint Genome Institute"/>
            <person name="Sierra-Patev S."/>
            <person name="Min B."/>
            <person name="Naranjo-Ortiz M."/>
            <person name="Looney B."/>
            <person name="Konkel Z."/>
            <person name="Slot J.C."/>
            <person name="Sakamoto Y."/>
            <person name="Steenwyk J.L."/>
            <person name="Rokas A."/>
            <person name="Carro J."/>
            <person name="Camarero S."/>
            <person name="Ferreira P."/>
            <person name="Molpeceres G."/>
            <person name="Ruiz-Duenas F.J."/>
            <person name="Serrano A."/>
            <person name="Henrissat B."/>
            <person name="Drula E."/>
            <person name="Hughes K.W."/>
            <person name="Mata J.L."/>
            <person name="Ishikawa N.K."/>
            <person name="Vargas-Isla R."/>
            <person name="Ushijima S."/>
            <person name="Smith C.A."/>
            <person name="Ahrendt S."/>
            <person name="Andreopoulos W."/>
            <person name="He G."/>
            <person name="Labutti K."/>
            <person name="Lipzen A."/>
            <person name="Ng V."/>
            <person name="Riley R."/>
            <person name="Sandor L."/>
            <person name="Barry K."/>
            <person name="Martinez A.T."/>
            <person name="Xiao Y."/>
            <person name="Gibbons J.G."/>
            <person name="Terashima K."/>
            <person name="Grigoriev I.V."/>
            <person name="Hibbett D.S."/>
        </authorList>
    </citation>
    <scope>NUCLEOTIDE SEQUENCE</scope>
    <source>
        <strain evidence="1">TMI1499</strain>
    </source>
</reference>
<keyword evidence="2" id="KW-1185">Reference proteome</keyword>
<comment type="caution">
    <text evidence="1">The sequence shown here is derived from an EMBL/GenBank/DDBJ whole genome shotgun (WGS) entry which is preliminary data.</text>
</comment>
<dbReference type="Proteomes" id="UP001163835">
    <property type="component" value="Unassembled WGS sequence"/>
</dbReference>
<sequence>MPMIGVGLHLALSKLPVVSKQLGHLAFQDGQPLTGQVGSSFSLYRDGPGGIGTPYLGVVAGFADNQAPLASLHLARDFLAPASFAGSSVVLVLVLVISTVSAIIGILVNGLVTKRQRRSD</sequence>
<name>A0ACC1TGN5_9AGAR</name>
<gene>
    <name evidence="1" type="ORF">F5876DRAFT_84231</name>
</gene>
<evidence type="ECO:0000313" key="1">
    <source>
        <dbReference type="EMBL" id="KAJ3803877.1"/>
    </source>
</evidence>
<proteinExistence type="predicted"/>
<organism evidence="1 2">
    <name type="scientific">Lentinula aff. lateritia</name>
    <dbReference type="NCBI Taxonomy" id="2804960"/>
    <lineage>
        <taxon>Eukaryota</taxon>
        <taxon>Fungi</taxon>
        <taxon>Dikarya</taxon>
        <taxon>Basidiomycota</taxon>
        <taxon>Agaricomycotina</taxon>
        <taxon>Agaricomycetes</taxon>
        <taxon>Agaricomycetidae</taxon>
        <taxon>Agaricales</taxon>
        <taxon>Marasmiineae</taxon>
        <taxon>Omphalotaceae</taxon>
        <taxon>Lentinula</taxon>
    </lineage>
</organism>
<protein>
    <submittedName>
        <fullName evidence="1">Uncharacterized protein</fullName>
    </submittedName>
</protein>